<comment type="caution">
    <text evidence="4">The sequence shown here is derived from an EMBL/GenBank/DDBJ whole genome shotgun (WGS) entry which is preliminary data.</text>
</comment>
<evidence type="ECO:0008006" key="6">
    <source>
        <dbReference type="Google" id="ProtNLM"/>
    </source>
</evidence>
<dbReference type="GO" id="GO:0005739">
    <property type="term" value="C:mitochondrion"/>
    <property type="evidence" value="ECO:0007669"/>
    <property type="project" value="TreeGrafter"/>
</dbReference>
<keyword evidence="2 3" id="KW-0175">Coiled coil</keyword>
<dbReference type="STRING" id="764103.G7DV57"/>
<dbReference type="OMA" id="WAEFEGT"/>
<organism evidence="4 5">
    <name type="scientific">Mixia osmundae (strain CBS 9802 / IAM 14324 / JCM 22182 / KY 12970)</name>
    <dbReference type="NCBI Taxonomy" id="764103"/>
    <lineage>
        <taxon>Eukaryota</taxon>
        <taxon>Fungi</taxon>
        <taxon>Dikarya</taxon>
        <taxon>Basidiomycota</taxon>
        <taxon>Pucciniomycotina</taxon>
        <taxon>Mixiomycetes</taxon>
        <taxon>Mixiales</taxon>
        <taxon>Mixiaceae</taxon>
        <taxon>Mixia</taxon>
    </lineage>
</organism>
<evidence type="ECO:0000256" key="3">
    <source>
        <dbReference type="SAM" id="Coils"/>
    </source>
</evidence>
<dbReference type="AlphaFoldDB" id="G7DV57"/>
<evidence type="ECO:0000256" key="2">
    <source>
        <dbReference type="ARBA" id="ARBA00023054"/>
    </source>
</evidence>
<evidence type="ECO:0000313" key="4">
    <source>
        <dbReference type="EMBL" id="GAA94467.1"/>
    </source>
</evidence>
<feature type="coiled-coil region" evidence="3">
    <location>
        <begin position="106"/>
        <end position="144"/>
    </location>
</feature>
<dbReference type="Pfam" id="PF07047">
    <property type="entry name" value="OPA3"/>
    <property type="match status" value="1"/>
</dbReference>
<evidence type="ECO:0000256" key="1">
    <source>
        <dbReference type="ARBA" id="ARBA00007584"/>
    </source>
</evidence>
<proteinExistence type="inferred from homology"/>
<dbReference type="RefSeq" id="XP_014564886.1">
    <property type="nucleotide sequence ID" value="XM_014709400.1"/>
</dbReference>
<dbReference type="eggNOG" id="KOG3335">
    <property type="taxonomic scope" value="Eukaryota"/>
</dbReference>
<dbReference type="PANTHER" id="PTHR12499">
    <property type="entry name" value="OPTIC ATROPHY 3 PROTEIN OPA3"/>
    <property type="match status" value="1"/>
</dbReference>
<dbReference type="InterPro" id="IPR010754">
    <property type="entry name" value="OPA3-like"/>
</dbReference>
<sequence>MASVKIASLAIRTLAKPISAKLKSQAQEHPRFRAVCIDIAQFMHRTEFKMRTNLLGEPVTKIRPLNDAKAISQGANFLSESFLFSVALALIVGENVRGRVKTARRKDEVDDKLDAIHEEMRTLKEAIEKQQARLAEALDEEKARVLDFGQVLETIVDSGVRGEWLERIIAGDGPTRSALERLRNETKPMTKSENES</sequence>
<dbReference type="EMBL" id="BABT02000035">
    <property type="protein sequence ID" value="GAA94467.1"/>
    <property type="molecule type" value="Genomic_DNA"/>
</dbReference>
<comment type="similarity">
    <text evidence="1">Belongs to the OPA3 family.</text>
</comment>
<keyword evidence="5" id="KW-1185">Reference proteome</keyword>
<accession>G7DV57</accession>
<reference evidence="4 5" key="1">
    <citation type="journal article" date="2011" name="J. Gen. Appl. Microbiol.">
        <title>Draft genome sequencing of the enigmatic basidiomycete Mixia osmundae.</title>
        <authorList>
            <person name="Nishida H."/>
            <person name="Nagatsuka Y."/>
            <person name="Sugiyama J."/>
        </authorList>
    </citation>
    <scope>NUCLEOTIDE SEQUENCE [LARGE SCALE GENOMIC DNA]</scope>
    <source>
        <strain evidence="5">CBS 9802 / IAM 14324 / JCM 22182 / KY 12970</strain>
    </source>
</reference>
<reference evidence="4 5" key="2">
    <citation type="journal article" date="2012" name="Open Biol.">
        <title>Characteristics of nucleosomes and linker DNA regions on the genome of the basidiomycete Mixia osmundae revealed by mono- and dinucleosome mapping.</title>
        <authorList>
            <person name="Nishida H."/>
            <person name="Kondo S."/>
            <person name="Matsumoto T."/>
            <person name="Suzuki Y."/>
            <person name="Yoshikawa H."/>
            <person name="Taylor T.D."/>
            <person name="Sugiyama J."/>
        </authorList>
    </citation>
    <scope>NUCLEOTIDE SEQUENCE [LARGE SCALE GENOMIC DNA]</scope>
    <source>
        <strain evidence="5">CBS 9802 / IAM 14324 / JCM 22182 / KY 12970</strain>
    </source>
</reference>
<gene>
    <name evidence="4" type="primary">Mo01119</name>
    <name evidence="4" type="ORF">E5Q_01119</name>
</gene>
<protein>
    <recommendedName>
        <fullName evidence="6">OPA3-like protein</fullName>
    </recommendedName>
</protein>
<dbReference type="GO" id="GO:0019216">
    <property type="term" value="P:regulation of lipid metabolic process"/>
    <property type="evidence" value="ECO:0007669"/>
    <property type="project" value="TreeGrafter"/>
</dbReference>
<name>G7DV57_MIXOS</name>
<dbReference type="HOGENOM" id="CLU_074707_3_0_1"/>
<dbReference type="OrthoDB" id="2129069at2759"/>
<dbReference type="Proteomes" id="UP000009131">
    <property type="component" value="Unassembled WGS sequence"/>
</dbReference>
<dbReference type="InParanoid" id="G7DV57"/>
<evidence type="ECO:0000313" key="5">
    <source>
        <dbReference type="Proteomes" id="UP000009131"/>
    </source>
</evidence>
<dbReference type="PANTHER" id="PTHR12499:SF0">
    <property type="entry name" value="OPTIC ATROPHY 3 PROTEIN"/>
    <property type="match status" value="1"/>
</dbReference>
<dbReference type="FunCoup" id="G7DV57">
    <property type="interactions" value="223"/>
</dbReference>